<dbReference type="RefSeq" id="WP_276732911.1">
    <property type="nucleotide sequence ID" value="NZ_JAFKMR010000040.1"/>
</dbReference>
<sequence>MQSPSALIARRRRHGPEPLPPGERRTHTISVRLNPTELALLDAKRGRLARGEWMRAALLNRWPPAAPNRIAVAQWRALARVGSNLNQIAAAINSARFSGASLPSVADIRDVLLALRSTLLAARTDEEIDQETGP</sequence>
<evidence type="ECO:0000256" key="1">
    <source>
        <dbReference type="SAM" id="MobiDB-lite"/>
    </source>
</evidence>
<evidence type="ECO:0000313" key="3">
    <source>
        <dbReference type="Proteomes" id="UP000664800"/>
    </source>
</evidence>
<feature type="region of interest" description="Disordered" evidence="1">
    <location>
        <begin position="1"/>
        <end position="28"/>
    </location>
</feature>
<dbReference type="Pfam" id="PF21983">
    <property type="entry name" value="NikA-like"/>
    <property type="match status" value="1"/>
</dbReference>
<dbReference type="EMBL" id="JAFKMR010000040">
    <property type="protein sequence ID" value="MBN8745733.1"/>
    <property type="molecule type" value="Genomic_DNA"/>
</dbReference>
<protein>
    <submittedName>
        <fullName evidence="2">Mobilization protein</fullName>
    </submittedName>
</protein>
<accession>A0A8I1SXH3</accession>
<name>A0A8I1SXH3_THIA3</name>
<proteinExistence type="predicted"/>
<organism evidence="2 3">
    <name type="scientific">Thiomonas arsenitoxydans (strain DSM 22701 / CIP 110005 / 3As)</name>
    <dbReference type="NCBI Taxonomy" id="426114"/>
    <lineage>
        <taxon>Bacteria</taxon>
        <taxon>Pseudomonadati</taxon>
        <taxon>Pseudomonadota</taxon>
        <taxon>Betaproteobacteria</taxon>
        <taxon>Burkholderiales</taxon>
        <taxon>Thiomonas</taxon>
    </lineage>
</organism>
<comment type="caution">
    <text evidence="2">The sequence shown here is derived from an EMBL/GenBank/DDBJ whole genome shotgun (WGS) entry which is preliminary data.</text>
</comment>
<dbReference type="InterPro" id="IPR053842">
    <property type="entry name" value="NikA-like"/>
</dbReference>
<reference evidence="2" key="1">
    <citation type="submission" date="2021-02" db="EMBL/GenBank/DDBJ databases">
        <title>Thiocyanate and organic carbon inputs drive convergent selection for specific autotrophic Afipia and Thiobacillus strains within complex microbiomes.</title>
        <authorList>
            <person name="Huddy R.J."/>
            <person name="Sachdeva R."/>
            <person name="Kadzinga F."/>
            <person name="Kantor R.S."/>
            <person name="Harrison S.T.L."/>
            <person name="Banfield J.F."/>
        </authorList>
    </citation>
    <scope>NUCLEOTIDE SEQUENCE</scope>
    <source>
        <strain evidence="2">SCN18_13_7_16_R3_B_64_19</strain>
    </source>
</reference>
<evidence type="ECO:0000313" key="2">
    <source>
        <dbReference type="EMBL" id="MBN8745733.1"/>
    </source>
</evidence>
<dbReference type="AlphaFoldDB" id="A0A8I1SXH3"/>
<dbReference type="Proteomes" id="UP000664800">
    <property type="component" value="Unassembled WGS sequence"/>
</dbReference>
<gene>
    <name evidence="2" type="ORF">J0I24_15785</name>
</gene>